<reference evidence="1 2" key="1">
    <citation type="submission" date="2014-04" db="EMBL/GenBank/DDBJ databases">
        <title>Evolutionary Origins and Diversification of the Mycorrhizal Mutualists.</title>
        <authorList>
            <consortium name="DOE Joint Genome Institute"/>
            <consortium name="Mycorrhizal Genomics Consortium"/>
            <person name="Kohler A."/>
            <person name="Kuo A."/>
            <person name="Nagy L.G."/>
            <person name="Floudas D."/>
            <person name="Copeland A."/>
            <person name="Barry K.W."/>
            <person name="Cichocki N."/>
            <person name="Veneault-Fourrey C."/>
            <person name="LaButti K."/>
            <person name="Lindquist E.A."/>
            <person name="Lipzen A."/>
            <person name="Lundell T."/>
            <person name="Morin E."/>
            <person name="Murat C."/>
            <person name="Riley R."/>
            <person name="Ohm R."/>
            <person name="Sun H."/>
            <person name="Tunlid A."/>
            <person name="Henrissat B."/>
            <person name="Grigoriev I.V."/>
            <person name="Hibbett D.S."/>
            <person name="Martin F."/>
        </authorList>
    </citation>
    <scope>NUCLEOTIDE SEQUENCE [LARGE SCALE GENOMIC DNA]</scope>
    <source>
        <strain evidence="1 2">Koide BX008</strain>
    </source>
</reference>
<dbReference type="Proteomes" id="UP000054549">
    <property type="component" value="Unassembled WGS sequence"/>
</dbReference>
<accession>A0A0C2RU69</accession>
<feature type="non-terminal residue" evidence="1">
    <location>
        <position position="98"/>
    </location>
</feature>
<evidence type="ECO:0008006" key="3">
    <source>
        <dbReference type="Google" id="ProtNLM"/>
    </source>
</evidence>
<dbReference type="STRING" id="946122.A0A0C2RU69"/>
<proteinExistence type="predicted"/>
<gene>
    <name evidence="1" type="ORF">M378DRAFT_93545</name>
</gene>
<dbReference type="InParanoid" id="A0A0C2RU69"/>
<protein>
    <recommendedName>
        <fullName evidence="3">GAG-pre-integrase domain-containing protein</fullName>
    </recommendedName>
</protein>
<evidence type="ECO:0000313" key="1">
    <source>
        <dbReference type="EMBL" id="KIL53785.1"/>
    </source>
</evidence>
<dbReference type="HOGENOM" id="CLU_2333168_0_0_1"/>
<organism evidence="1 2">
    <name type="scientific">Amanita muscaria (strain Koide BX008)</name>
    <dbReference type="NCBI Taxonomy" id="946122"/>
    <lineage>
        <taxon>Eukaryota</taxon>
        <taxon>Fungi</taxon>
        <taxon>Dikarya</taxon>
        <taxon>Basidiomycota</taxon>
        <taxon>Agaricomycotina</taxon>
        <taxon>Agaricomycetes</taxon>
        <taxon>Agaricomycetidae</taxon>
        <taxon>Agaricales</taxon>
        <taxon>Pluteineae</taxon>
        <taxon>Amanitaceae</taxon>
        <taxon>Amanita</taxon>
    </lineage>
</organism>
<keyword evidence="2" id="KW-1185">Reference proteome</keyword>
<dbReference type="AlphaFoldDB" id="A0A0C2RU69"/>
<name>A0A0C2RU69_AMAMK</name>
<dbReference type="EMBL" id="KN819294">
    <property type="protein sequence ID" value="KIL53785.1"/>
    <property type="molecule type" value="Genomic_DNA"/>
</dbReference>
<evidence type="ECO:0000313" key="2">
    <source>
        <dbReference type="Proteomes" id="UP000054549"/>
    </source>
</evidence>
<sequence>MKLTHVLYTPTVSFNLISIGRIDDASYFATFGRGQCAINDPSGGLVGVVPKISLWDLHIHMGHIAPKAVRDLVRCGIIVGVELIDVDEDLECEACILA</sequence>
<dbReference type="OrthoDB" id="7691805at2759"/>